<dbReference type="NCBIfam" id="TIGR04183">
    <property type="entry name" value="Por_Secre_tail"/>
    <property type="match status" value="1"/>
</dbReference>
<evidence type="ECO:0000259" key="1">
    <source>
        <dbReference type="Pfam" id="PF06452"/>
    </source>
</evidence>
<name>A0A381R8K4_9ZZZZ</name>
<feature type="non-terminal residue" evidence="3">
    <location>
        <position position="1"/>
    </location>
</feature>
<dbReference type="GO" id="GO:0030246">
    <property type="term" value="F:carbohydrate binding"/>
    <property type="evidence" value="ECO:0007669"/>
    <property type="project" value="InterPro"/>
</dbReference>
<dbReference type="InterPro" id="IPR010502">
    <property type="entry name" value="Carb-bd_dom_fam9"/>
</dbReference>
<dbReference type="Gene3D" id="2.60.40.1190">
    <property type="match status" value="1"/>
</dbReference>
<dbReference type="AlphaFoldDB" id="A0A381R8K4"/>
<evidence type="ECO:0000313" key="3">
    <source>
        <dbReference type="EMBL" id="SUZ88066.1"/>
    </source>
</evidence>
<sequence length="998" mass="107378">VAPHDGSNAATYVHDAAAGTITLSGLGAFLGLAKAITGGELSTAGTEVPESRTYEVLPTAAGELKVAISTGGGYWTFTFVEVVPELNLAGTWKIAPEAGALSVGPNIDDGSWWANSTGDVTTRACFFDDEYVFGADGSFQNVLQDETWNEAWQDGVDADGCGAPVAPHDGSNAATYVHDAAAGTITLSGLGAFLGIPKAITGGELSVAGTEVPETRTYDILPTDAGRLKISISTGGGYWTFTFVKETGRSESQIASLDNNGLVVNNVFQLRPEDGQVWDWSAYDSVSFSYYNSVAASEANRIHLRFNLSDYAGVDGDYYGLGEYYYSFHYILDNEPGWNTVTIPLVRNDSWDGAGFNLTGWAGDADNGELDTDAIGGIHLEFSIGGTGEGDAVGGTVVLDNLTLTGYKGVDLVIFNGMGTPPGWGNPFQWGGAQMFVTEGGGYIAGTNALTFVQQDAWSGAGFNIAPAVDLAGGGEWMSDSISFWMHSPAEAPALRLQFESGADGKVGHTFTPEAAGGWNHYMFALADLVYFDGTASFDTSAVTVFQILAEGNGEPGRTFHFDNLWTGNPDIDVVAPTPPENIGAIPGDNFNLVTWTDVVGEDDELYHVFASPNPISSLEAPGIELIATNVIEGAQTATHYLYSPLTNTNVSYYYAVVCVDAAGNGSAPGVTTSAITNEAQGIPTISLDVPTNFVADGDMGEWEGIMPFVINPTTGHVWSNVDNEEDLSGTVYLAIDDDYIYFAADVVDDDYYYGEGNWWDQDALQFFIGLYDWRGPKHTSIKRGSEPDYIVYANENTLQLDNPTNSSIGNPNEDHYYFEGFDPDYVIEGKISLDTLAALGGDDRFHPVNGMRIPLDIYFHDNDNGTWEGNVGFSSLANDQQWNNPGEWAFTWIGDQSTVMANDEESPVVPNVFALYQNYPNPFNPVTSIKFSLPENQKVSLSVYNVAGRLVEMLVDENRIAGFHTVKWNAGRNASGIYFYRLDAGHKSTTQKMILVK</sequence>
<dbReference type="Gene3D" id="2.60.40.4070">
    <property type="match status" value="1"/>
</dbReference>
<dbReference type="Pfam" id="PF18962">
    <property type="entry name" value="Por_Secre_tail"/>
    <property type="match status" value="1"/>
</dbReference>
<dbReference type="Gene3D" id="2.60.40.10">
    <property type="entry name" value="Immunoglobulins"/>
    <property type="match status" value="1"/>
</dbReference>
<dbReference type="Pfam" id="PF06452">
    <property type="entry name" value="CBM9_1"/>
    <property type="match status" value="1"/>
</dbReference>
<gene>
    <name evidence="3" type="ORF">METZ01_LOCUS40920</name>
</gene>
<feature type="domain" description="Carbohydrate-binding" evidence="1">
    <location>
        <begin position="718"/>
        <end position="889"/>
    </location>
</feature>
<dbReference type="GO" id="GO:0016052">
    <property type="term" value="P:carbohydrate catabolic process"/>
    <property type="evidence" value="ECO:0007669"/>
    <property type="project" value="InterPro"/>
</dbReference>
<dbReference type="EMBL" id="UINC01001752">
    <property type="protein sequence ID" value="SUZ88066.1"/>
    <property type="molecule type" value="Genomic_DNA"/>
</dbReference>
<evidence type="ECO:0008006" key="4">
    <source>
        <dbReference type="Google" id="ProtNLM"/>
    </source>
</evidence>
<evidence type="ECO:0000259" key="2">
    <source>
        <dbReference type="Pfam" id="PF18962"/>
    </source>
</evidence>
<accession>A0A381R8K4</accession>
<dbReference type="InterPro" id="IPR026444">
    <property type="entry name" value="Secre_tail"/>
</dbReference>
<dbReference type="GO" id="GO:0004553">
    <property type="term" value="F:hydrolase activity, hydrolyzing O-glycosyl compounds"/>
    <property type="evidence" value="ECO:0007669"/>
    <property type="project" value="InterPro"/>
</dbReference>
<reference evidence="3" key="1">
    <citation type="submission" date="2018-05" db="EMBL/GenBank/DDBJ databases">
        <authorList>
            <person name="Lanie J.A."/>
            <person name="Ng W.-L."/>
            <person name="Kazmierczak K.M."/>
            <person name="Andrzejewski T.M."/>
            <person name="Davidsen T.M."/>
            <person name="Wayne K.J."/>
            <person name="Tettelin H."/>
            <person name="Glass J.I."/>
            <person name="Rusch D."/>
            <person name="Podicherti R."/>
            <person name="Tsui H.-C.T."/>
            <person name="Winkler M.E."/>
        </authorList>
    </citation>
    <scope>NUCLEOTIDE SEQUENCE</scope>
</reference>
<dbReference type="SUPFAM" id="SSF49344">
    <property type="entry name" value="CBD9-like"/>
    <property type="match status" value="1"/>
</dbReference>
<dbReference type="InterPro" id="IPR013783">
    <property type="entry name" value="Ig-like_fold"/>
</dbReference>
<organism evidence="3">
    <name type="scientific">marine metagenome</name>
    <dbReference type="NCBI Taxonomy" id="408172"/>
    <lineage>
        <taxon>unclassified sequences</taxon>
        <taxon>metagenomes</taxon>
        <taxon>ecological metagenomes</taxon>
    </lineage>
</organism>
<proteinExistence type="predicted"/>
<feature type="domain" description="Secretion system C-terminal sorting" evidence="2">
    <location>
        <begin position="920"/>
        <end position="995"/>
    </location>
</feature>
<protein>
    <recommendedName>
        <fullName evidence="4">Secretion system C-terminal sorting domain-containing protein</fullName>
    </recommendedName>
</protein>